<sequence length="106" mass="11948">MEVTSSQTSANYNLKGATSDMLFEIQSKLKGLVTRERARGHGHKWQQGKFQPDIRKKCVTVGVVQHWNQLPTEAADTPSLEIFRTRQGPKQTDLTEVGPTLNNRLN</sequence>
<reference evidence="2 3" key="1">
    <citation type="journal article" date="2023" name="J. Hered.">
        <title>Chromosome-level genome of the wood stork (Mycteria americana) provides insight into avian chromosome evolution.</title>
        <authorList>
            <person name="Flamio R. Jr."/>
            <person name="Ramstad K.M."/>
        </authorList>
    </citation>
    <scope>NUCLEOTIDE SEQUENCE [LARGE SCALE GENOMIC DNA]</scope>
    <source>
        <strain evidence="2">JAX WOST 10</strain>
    </source>
</reference>
<dbReference type="Proteomes" id="UP001333110">
    <property type="component" value="Unassembled WGS sequence"/>
</dbReference>
<dbReference type="EMBL" id="JAUNZN010000009">
    <property type="protein sequence ID" value="KAK4815873.1"/>
    <property type="molecule type" value="Genomic_DNA"/>
</dbReference>
<feature type="compositionally biased region" description="Polar residues" evidence="1">
    <location>
        <begin position="88"/>
        <end position="106"/>
    </location>
</feature>
<proteinExistence type="predicted"/>
<name>A0AAN7NRP3_MYCAM</name>
<dbReference type="AlphaFoldDB" id="A0AAN7NRP3"/>
<protein>
    <submittedName>
        <fullName evidence="2">Uncharacterized protein</fullName>
    </submittedName>
</protein>
<organism evidence="2 3">
    <name type="scientific">Mycteria americana</name>
    <name type="common">Wood stork</name>
    <dbReference type="NCBI Taxonomy" id="33587"/>
    <lineage>
        <taxon>Eukaryota</taxon>
        <taxon>Metazoa</taxon>
        <taxon>Chordata</taxon>
        <taxon>Craniata</taxon>
        <taxon>Vertebrata</taxon>
        <taxon>Euteleostomi</taxon>
        <taxon>Archelosauria</taxon>
        <taxon>Archosauria</taxon>
        <taxon>Dinosauria</taxon>
        <taxon>Saurischia</taxon>
        <taxon>Theropoda</taxon>
        <taxon>Coelurosauria</taxon>
        <taxon>Aves</taxon>
        <taxon>Neognathae</taxon>
        <taxon>Neoaves</taxon>
        <taxon>Aequornithes</taxon>
        <taxon>Ciconiiformes</taxon>
        <taxon>Ciconiidae</taxon>
        <taxon>Mycteria</taxon>
    </lineage>
</organism>
<evidence type="ECO:0000313" key="3">
    <source>
        <dbReference type="Proteomes" id="UP001333110"/>
    </source>
</evidence>
<evidence type="ECO:0000313" key="2">
    <source>
        <dbReference type="EMBL" id="KAK4815873.1"/>
    </source>
</evidence>
<keyword evidence="3" id="KW-1185">Reference proteome</keyword>
<accession>A0AAN7NRP3</accession>
<gene>
    <name evidence="2" type="ORF">QYF61_009924</name>
</gene>
<feature type="region of interest" description="Disordered" evidence="1">
    <location>
        <begin position="78"/>
        <end position="106"/>
    </location>
</feature>
<evidence type="ECO:0000256" key="1">
    <source>
        <dbReference type="SAM" id="MobiDB-lite"/>
    </source>
</evidence>
<comment type="caution">
    <text evidence="2">The sequence shown here is derived from an EMBL/GenBank/DDBJ whole genome shotgun (WGS) entry which is preliminary data.</text>
</comment>